<evidence type="ECO:0000256" key="1">
    <source>
        <dbReference type="SAM" id="MobiDB-lite"/>
    </source>
</evidence>
<dbReference type="AlphaFoldDB" id="A0A7S0XJZ3"/>
<feature type="compositionally biased region" description="Basic and acidic residues" evidence="1">
    <location>
        <begin position="161"/>
        <end position="175"/>
    </location>
</feature>
<feature type="compositionally biased region" description="Basic residues" evidence="1">
    <location>
        <begin position="750"/>
        <end position="773"/>
    </location>
</feature>
<protein>
    <submittedName>
        <fullName evidence="2">Uncharacterized protein</fullName>
    </submittedName>
</protein>
<sequence length="1013" mass="109205">MSEENQSYPQPSAVRRSGKINYARQNRSRSGFNPPAMRRMTEAQKRYAETVRRQSSKPEAPEPEQEPEPEPVSVPWPESSPEEQAVGAVQAESTIDDVSDDVIDNMVNMMVDEEEKKVDTPDPIPEAAPEAILDDKMFGFEGNSASNPTEQVQDLSTIEENQEKIPSEPIEKQPSDEPEEPAKIPVVPTRRRVYHRPHTNQTVVVGSKQSNDDNSETSGLSQPSFSGRQRKAEVEENDDESLSQTSVGNSKRRQRMSRRKKKSGKASRSSAKSGSSGGNIGYVVSQAFDNLLGYAGGQQHNVDDGYSTDGTENVMDNWQEAILTTLGCSVPHGMSMKTSHTFDDTTTVESNQSGGQSRISTHSSVRHVRSGSNLSGSVFSTISAGPSAVGSVLSFETTEELADFSKDKKAPQTGSYKIPDAYDATPPAIPQPKADGDKAVYSEDLYESAKEPDFEPVDLLAEGESLMEAVSKDVLTVATAKANEAITAIQGFLNAPPTADELRDIDTLADSTIADSTVDYTLDSTADVTSEAGALLNALSNIAEPLHAIKETDVEASPSRTIPKETKDVNEFKAFETFESNAFEPAKPAEEAEVVKSEAPVPEDLGITETESDASLFQGLEEQEKQPKALLPAVETSQEVEEQEETRPDAEKDSSEAPTKAEENLTLSPTDTTNTTATSTEKASTDSIAVDREDASAPDTPEEPSKNEATPVTPPSVEKPEVTVVAQPKSPKTSKKAEKTSFEAALKAPATKKKKFGFKKLFGRSKKNKKGSKKDKAAAPLASMTEKPSKVQPEITLAKPSMEEPAAPEPEVEEPAESQPVSPSASEEIAATEEEQPLPLAPPSQDADDEEVQAPSEAISCPSTPVRETELVTSTPKMSNLGLEDRKLTRPVSGTNLADLPGIDEKKSFREDSPAESTPVQRDPSGEVLPSESFQSGGHVAGFGELQKMNDASFAASDQKDISFESFGMDLEMTSWESFGDNSDDKGLLAFKQKALEEANKASPQKVSAFPVC</sequence>
<reference evidence="2" key="1">
    <citation type="submission" date="2021-01" db="EMBL/GenBank/DDBJ databases">
        <authorList>
            <person name="Corre E."/>
            <person name="Pelletier E."/>
            <person name="Niang G."/>
            <person name="Scheremetjew M."/>
            <person name="Finn R."/>
            <person name="Kale V."/>
            <person name="Holt S."/>
            <person name="Cochrane G."/>
            <person name="Meng A."/>
            <person name="Brown T."/>
            <person name="Cohen L."/>
        </authorList>
    </citation>
    <scope>NUCLEOTIDE SEQUENCE</scope>
    <source>
        <strain evidence="2">B596</strain>
    </source>
</reference>
<accession>A0A7S0XJZ3</accession>
<feature type="compositionally biased region" description="Low complexity" evidence="1">
    <location>
        <begin position="71"/>
        <end position="83"/>
    </location>
</feature>
<feature type="compositionally biased region" description="Basic and acidic residues" evidence="1">
    <location>
        <begin position="903"/>
        <end position="913"/>
    </location>
</feature>
<feature type="compositionally biased region" description="Low complexity" evidence="1">
    <location>
        <begin position="664"/>
        <end position="687"/>
    </location>
</feature>
<feature type="compositionally biased region" description="Low complexity" evidence="1">
    <location>
        <begin position="817"/>
        <end position="829"/>
    </location>
</feature>
<feature type="compositionally biased region" description="Basic and acidic residues" evidence="1">
    <location>
        <begin position="39"/>
        <end position="52"/>
    </location>
</feature>
<feature type="compositionally biased region" description="Polar residues" evidence="1">
    <location>
        <begin position="216"/>
        <end position="227"/>
    </location>
</feature>
<evidence type="ECO:0000313" key="2">
    <source>
        <dbReference type="EMBL" id="CAD8728745.1"/>
    </source>
</evidence>
<dbReference type="EMBL" id="HBFG01000519">
    <property type="protein sequence ID" value="CAD8728745.1"/>
    <property type="molecule type" value="Transcribed_RNA"/>
</dbReference>
<feature type="compositionally biased region" description="Polar residues" evidence="1">
    <location>
        <begin position="344"/>
        <end position="363"/>
    </location>
</feature>
<feature type="compositionally biased region" description="Basic and acidic residues" evidence="1">
    <location>
        <begin position="587"/>
        <end position="596"/>
    </location>
</feature>
<feature type="compositionally biased region" description="Basic and acidic residues" evidence="1">
    <location>
        <begin position="645"/>
        <end position="663"/>
    </location>
</feature>
<organism evidence="2">
    <name type="scientific">Pseudo-nitzschia delicatissima</name>
    <dbReference type="NCBI Taxonomy" id="44447"/>
    <lineage>
        <taxon>Eukaryota</taxon>
        <taxon>Sar</taxon>
        <taxon>Stramenopiles</taxon>
        <taxon>Ochrophyta</taxon>
        <taxon>Bacillariophyta</taxon>
        <taxon>Bacillariophyceae</taxon>
        <taxon>Bacillariophycidae</taxon>
        <taxon>Bacillariales</taxon>
        <taxon>Bacillariaceae</taxon>
        <taxon>Pseudo-nitzschia</taxon>
    </lineage>
</organism>
<name>A0A7S0XJZ3_9STRA</name>
<feature type="region of interest" description="Disordered" evidence="1">
    <location>
        <begin position="633"/>
        <end position="940"/>
    </location>
</feature>
<feature type="region of interest" description="Disordered" evidence="1">
    <location>
        <begin position="1"/>
        <end position="101"/>
    </location>
</feature>
<proteinExistence type="predicted"/>
<feature type="compositionally biased region" description="Polar residues" evidence="1">
    <location>
        <begin position="199"/>
        <end position="209"/>
    </location>
</feature>
<feature type="compositionally biased region" description="Polar residues" evidence="1">
    <location>
        <begin position="143"/>
        <end position="159"/>
    </location>
</feature>
<feature type="region of interest" description="Disordered" evidence="1">
    <location>
        <begin position="404"/>
        <end position="436"/>
    </location>
</feature>
<feature type="region of interest" description="Disordered" evidence="1">
    <location>
        <begin position="582"/>
        <end position="607"/>
    </location>
</feature>
<feature type="compositionally biased region" description="Basic residues" evidence="1">
    <location>
        <begin position="189"/>
        <end position="198"/>
    </location>
</feature>
<feature type="compositionally biased region" description="Polar residues" evidence="1">
    <location>
        <begin position="1"/>
        <end position="10"/>
    </location>
</feature>
<gene>
    <name evidence="2" type="ORF">PDEL0327_LOCUS386</name>
</gene>
<feature type="region of interest" description="Disordered" evidence="1">
    <location>
        <begin position="344"/>
        <end position="367"/>
    </location>
</feature>
<feature type="compositionally biased region" description="Basic residues" evidence="1">
    <location>
        <begin position="250"/>
        <end position="265"/>
    </location>
</feature>
<feature type="region of interest" description="Disordered" evidence="1">
    <location>
        <begin position="138"/>
        <end position="279"/>
    </location>
</feature>